<feature type="non-terminal residue" evidence="1">
    <location>
        <position position="73"/>
    </location>
</feature>
<gene>
    <name evidence="1" type="ORF">LCGC14_2114280</name>
</gene>
<dbReference type="Gene3D" id="3.90.1170.20">
    <property type="entry name" value="Quinolinate phosphoribosyl transferase, N-terminal domain"/>
    <property type="match status" value="1"/>
</dbReference>
<evidence type="ECO:0000313" key="1">
    <source>
        <dbReference type="EMBL" id="KKL69497.1"/>
    </source>
</evidence>
<sequence length="73" mass="8482">MKFNLPKDHKPYIDKYFLRAKEILQKDGLNPVVKAQVFIRKGTCRVYGINEAIAILNKYNPNPKNMTICSLQE</sequence>
<dbReference type="InterPro" id="IPR037128">
    <property type="entry name" value="Quinolinate_PRibosylTase_N_sf"/>
</dbReference>
<dbReference type="GO" id="GO:0016763">
    <property type="term" value="F:pentosyltransferase activity"/>
    <property type="evidence" value="ECO:0007669"/>
    <property type="project" value="InterPro"/>
</dbReference>
<dbReference type="SUPFAM" id="SSF54675">
    <property type="entry name" value="Nicotinate/Quinolinate PRTase N-terminal domain-like"/>
    <property type="match status" value="1"/>
</dbReference>
<name>A0A0F9H2F6_9ZZZZ</name>
<proteinExistence type="predicted"/>
<comment type="caution">
    <text evidence="1">The sequence shown here is derived from an EMBL/GenBank/DDBJ whole genome shotgun (WGS) entry which is preliminary data.</text>
</comment>
<dbReference type="AlphaFoldDB" id="A0A0F9H2F6"/>
<organism evidence="1">
    <name type="scientific">marine sediment metagenome</name>
    <dbReference type="NCBI Taxonomy" id="412755"/>
    <lineage>
        <taxon>unclassified sequences</taxon>
        <taxon>metagenomes</taxon>
        <taxon>ecological metagenomes</taxon>
    </lineage>
</organism>
<reference evidence="1" key="1">
    <citation type="journal article" date="2015" name="Nature">
        <title>Complex archaea that bridge the gap between prokaryotes and eukaryotes.</title>
        <authorList>
            <person name="Spang A."/>
            <person name="Saw J.H."/>
            <person name="Jorgensen S.L."/>
            <person name="Zaremba-Niedzwiedzka K."/>
            <person name="Martijn J."/>
            <person name="Lind A.E."/>
            <person name="van Eijk R."/>
            <person name="Schleper C."/>
            <person name="Guy L."/>
            <person name="Ettema T.J."/>
        </authorList>
    </citation>
    <scope>NUCLEOTIDE SEQUENCE</scope>
</reference>
<dbReference type="EMBL" id="LAZR01026191">
    <property type="protein sequence ID" value="KKL69497.1"/>
    <property type="molecule type" value="Genomic_DNA"/>
</dbReference>
<accession>A0A0F9H2F6</accession>
<protein>
    <submittedName>
        <fullName evidence="1">Uncharacterized protein</fullName>
    </submittedName>
</protein>